<evidence type="ECO:0000313" key="2">
    <source>
        <dbReference type="EMBL" id="GBL79691.1"/>
    </source>
</evidence>
<proteinExistence type="predicted"/>
<reference evidence="2 3" key="1">
    <citation type="journal article" date="2019" name="Sci. Rep.">
        <title>Orb-weaving spider Araneus ventricosus genome elucidates the spidroin gene catalogue.</title>
        <authorList>
            <person name="Kono N."/>
            <person name="Nakamura H."/>
            <person name="Ohtoshi R."/>
            <person name="Moran D.A.P."/>
            <person name="Shinohara A."/>
            <person name="Yoshida Y."/>
            <person name="Fujiwara M."/>
            <person name="Mori M."/>
            <person name="Tomita M."/>
            <person name="Arakawa K."/>
        </authorList>
    </citation>
    <scope>NUCLEOTIDE SEQUENCE [LARGE SCALE GENOMIC DNA]</scope>
</reference>
<gene>
    <name evidence="2" type="ORF">AVEN_18225_1</name>
</gene>
<protein>
    <submittedName>
        <fullName evidence="2">Uncharacterized protein</fullName>
    </submittedName>
</protein>
<dbReference type="EMBL" id="BGPR01000019">
    <property type="protein sequence ID" value="GBL79691.1"/>
    <property type="molecule type" value="Genomic_DNA"/>
</dbReference>
<dbReference type="Proteomes" id="UP000499080">
    <property type="component" value="Unassembled WGS sequence"/>
</dbReference>
<name>A0A4Y2AIK0_ARAVE</name>
<comment type="caution">
    <text evidence="2">The sequence shown here is derived from an EMBL/GenBank/DDBJ whole genome shotgun (WGS) entry which is preliminary data.</text>
</comment>
<keyword evidence="3" id="KW-1185">Reference proteome</keyword>
<dbReference type="AlphaFoldDB" id="A0A4Y2AIK0"/>
<sequence length="105" mass="11732">MNDSAATTINRALCRPHYSSSYEQLMRRPLRQSYDPSSLGVTRPTPYEERTLKAVSLNVEEQECRSLSSRGRGGLVVRPRLWGQRAPGSRPDSTDDPPCMGPVAR</sequence>
<evidence type="ECO:0000256" key="1">
    <source>
        <dbReference type="SAM" id="MobiDB-lite"/>
    </source>
</evidence>
<accession>A0A4Y2AIK0</accession>
<organism evidence="2 3">
    <name type="scientific">Araneus ventricosus</name>
    <name type="common">Orbweaver spider</name>
    <name type="synonym">Epeira ventricosa</name>
    <dbReference type="NCBI Taxonomy" id="182803"/>
    <lineage>
        <taxon>Eukaryota</taxon>
        <taxon>Metazoa</taxon>
        <taxon>Ecdysozoa</taxon>
        <taxon>Arthropoda</taxon>
        <taxon>Chelicerata</taxon>
        <taxon>Arachnida</taxon>
        <taxon>Araneae</taxon>
        <taxon>Araneomorphae</taxon>
        <taxon>Entelegynae</taxon>
        <taxon>Araneoidea</taxon>
        <taxon>Araneidae</taxon>
        <taxon>Araneus</taxon>
    </lineage>
</organism>
<feature type="region of interest" description="Disordered" evidence="1">
    <location>
        <begin position="78"/>
        <end position="105"/>
    </location>
</feature>
<evidence type="ECO:0000313" key="3">
    <source>
        <dbReference type="Proteomes" id="UP000499080"/>
    </source>
</evidence>